<dbReference type="AlphaFoldDB" id="A0A5J4KFF0"/>
<dbReference type="PANTHER" id="PTHR43014">
    <property type="entry name" value="MERCURIC REDUCTASE"/>
    <property type="match status" value="1"/>
</dbReference>
<evidence type="ECO:0000256" key="4">
    <source>
        <dbReference type="ARBA" id="ARBA00022857"/>
    </source>
</evidence>
<dbReference type="PRINTS" id="PR00368">
    <property type="entry name" value="FADPNR"/>
</dbReference>
<dbReference type="FunFam" id="3.30.390.30:FF:000001">
    <property type="entry name" value="Dihydrolipoyl dehydrogenase"/>
    <property type="match status" value="1"/>
</dbReference>
<dbReference type="EMBL" id="BKZW01000001">
    <property type="protein sequence ID" value="GER86045.1"/>
    <property type="molecule type" value="Genomic_DNA"/>
</dbReference>
<dbReference type="InterPro" id="IPR008143">
    <property type="entry name" value="Ala_DH/PNT_CS2"/>
</dbReference>
<evidence type="ECO:0000256" key="10">
    <source>
        <dbReference type="RuleBase" id="RU003691"/>
    </source>
</evidence>
<evidence type="ECO:0000259" key="12">
    <source>
        <dbReference type="Pfam" id="PF07992"/>
    </source>
</evidence>
<keyword evidence="4" id="KW-0521">NADP</keyword>
<feature type="disulfide bond" description="Redox-active" evidence="9">
    <location>
        <begin position="43"/>
        <end position="48"/>
    </location>
</feature>
<accession>A0A5J4KFF0</accession>
<evidence type="ECO:0000256" key="8">
    <source>
        <dbReference type="PIRSR" id="PIRSR000350-3"/>
    </source>
</evidence>
<dbReference type="Pfam" id="PF07992">
    <property type="entry name" value="Pyr_redox_2"/>
    <property type="match status" value="1"/>
</dbReference>
<dbReference type="GO" id="GO:0003955">
    <property type="term" value="F:NAD(P)H dehydrogenase (quinone) activity"/>
    <property type="evidence" value="ECO:0007669"/>
    <property type="project" value="TreeGrafter"/>
</dbReference>
<organism evidence="13 14">
    <name type="scientific">Dictyobacter vulcani</name>
    <dbReference type="NCBI Taxonomy" id="2607529"/>
    <lineage>
        <taxon>Bacteria</taxon>
        <taxon>Bacillati</taxon>
        <taxon>Chloroflexota</taxon>
        <taxon>Ktedonobacteria</taxon>
        <taxon>Ktedonobacterales</taxon>
        <taxon>Dictyobacteraceae</taxon>
        <taxon>Dictyobacter</taxon>
    </lineage>
</organism>
<dbReference type="PIRSF" id="PIRSF000350">
    <property type="entry name" value="Mercury_reductase_MerA"/>
    <property type="match status" value="1"/>
</dbReference>
<feature type="binding site" evidence="8">
    <location>
        <begin position="175"/>
        <end position="182"/>
    </location>
    <ligand>
        <name>NAD(+)</name>
        <dbReference type="ChEBI" id="CHEBI:57540"/>
    </ligand>
</feature>
<comment type="similarity">
    <text evidence="1 10">Belongs to the class-I pyridine nucleotide-disulfide oxidoreductase family.</text>
</comment>
<dbReference type="Proteomes" id="UP000326912">
    <property type="component" value="Unassembled WGS sequence"/>
</dbReference>
<keyword evidence="6" id="KW-1015">Disulfide bond</keyword>
<name>A0A5J4KFF0_9CHLR</name>
<protein>
    <submittedName>
        <fullName evidence="13">Mercuric reductase</fullName>
    </submittedName>
</protein>
<dbReference type="InterPro" id="IPR023753">
    <property type="entry name" value="FAD/NAD-binding_dom"/>
</dbReference>
<dbReference type="SUPFAM" id="SSF55424">
    <property type="entry name" value="FAD/NAD-linked reductases, dimerisation (C-terminal) domain"/>
    <property type="match status" value="1"/>
</dbReference>
<gene>
    <name evidence="13" type="primary">lpdA-4</name>
    <name evidence="13" type="ORF">KDW_02070</name>
</gene>
<dbReference type="RefSeq" id="WP_151754239.1">
    <property type="nucleotide sequence ID" value="NZ_BKZW01000001.1"/>
</dbReference>
<evidence type="ECO:0000256" key="6">
    <source>
        <dbReference type="ARBA" id="ARBA00023157"/>
    </source>
</evidence>
<keyword evidence="3 8" id="KW-0274">FAD</keyword>
<comment type="caution">
    <text evidence="13">The sequence shown here is derived from an EMBL/GenBank/DDBJ whole genome shotgun (WGS) entry which is preliminary data.</text>
</comment>
<dbReference type="InterPro" id="IPR001100">
    <property type="entry name" value="Pyr_nuc-diS_OxRdtase"/>
</dbReference>
<dbReference type="GO" id="GO:0016668">
    <property type="term" value="F:oxidoreductase activity, acting on a sulfur group of donors, NAD(P) as acceptor"/>
    <property type="evidence" value="ECO:0007669"/>
    <property type="project" value="InterPro"/>
</dbReference>
<feature type="domain" description="Pyridine nucleotide-disulphide oxidoreductase dimerisation" evidence="11">
    <location>
        <begin position="341"/>
        <end position="449"/>
    </location>
</feature>
<reference evidence="13 14" key="1">
    <citation type="submission" date="2019-10" db="EMBL/GenBank/DDBJ databases">
        <title>Dictyobacter vulcani sp. nov., within the class Ktedonobacteria, isolated from soil of volcanic Mt. Zao.</title>
        <authorList>
            <person name="Zheng Y."/>
            <person name="Wang C.M."/>
            <person name="Sakai Y."/>
            <person name="Abe K."/>
            <person name="Yokota A."/>
            <person name="Yabe S."/>
        </authorList>
    </citation>
    <scope>NUCLEOTIDE SEQUENCE [LARGE SCALE GENOMIC DNA]</scope>
    <source>
        <strain evidence="13 14">W12</strain>
    </source>
</reference>
<feature type="binding site" evidence="8">
    <location>
        <position position="305"/>
    </location>
    <ligand>
        <name>NAD(+)</name>
        <dbReference type="ChEBI" id="CHEBI:57540"/>
    </ligand>
</feature>
<dbReference type="InterPro" id="IPR004099">
    <property type="entry name" value="Pyr_nucl-diS_OxRdtase_dimer"/>
</dbReference>
<dbReference type="GO" id="GO:0050660">
    <property type="term" value="F:flavin adenine dinucleotide binding"/>
    <property type="evidence" value="ECO:0007669"/>
    <property type="project" value="TreeGrafter"/>
</dbReference>
<feature type="binding site" evidence="8">
    <location>
        <position position="265"/>
    </location>
    <ligand>
        <name>NAD(+)</name>
        <dbReference type="ChEBI" id="CHEBI:57540"/>
    </ligand>
</feature>
<evidence type="ECO:0000256" key="1">
    <source>
        <dbReference type="ARBA" id="ARBA00007532"/>
    </source>
</evidence>
<dbReference type="PROSITE" id="PS00837">
    <property type="entry name" value="ALADH_PNT_2"/>
    <property type="match status" value="1"/>
</dbReference>
<dbReference type="Pfam" id="PF02852">
    <property type="entry name" value="Pyr_redox_dim"/>
    <property type="match status" value="1"/>
</dbReference>
<evidence type="ECO:0000256" key="2">
    <source>
        <dbReference type="ARBA" id="ARBA00022630"/>
    </source>
</evidence>
<dbReference type="Gene3D" id="3.50.50.60">
    <property type="entry name" value="FAD/NAD(P)-binding domain"/>
    <property type="match status" value="2"/>
</dbReference>
<keyword evidence="7 10" id="KW-0676">Redox-active center</keyword>
<dbReference type="PANTHER" id="PTHR43014:SF4">
    <property type="entry name" value="PYRIDINE NUCLEOTIDE-DISULFIDE OXIDOREDUCTASE RCLA-RELATED"/>
    <property type="match status" value="1"/>
</dbReference>
<dbReference type="InterPro" id="IPR012999">
    <property type="entry name" value="Pyr_OxRdtase_I_AS"/>
</dbReference>
<evidence type="ECO:0000256" key="5">
    <source>
        <dbReference type="ARBA" id="ARBA00023002"/>
    </source>
</evidence>
<proteinExistence type="inferred from homology"/>
<feature type="binding site" evidence="8">
    <location>
        <begin position="138"/>
        <end position="140"/>
    </location>
    <ligand>
        <name>FAD</name>
        <dbReference type="ChEBI" id="CHEBI:57692"/>
    </ligand>
</feature>
<dbReference type="PRINTS" id="PR00411">
    <property type="entry name" value="PNDRDTASEI"/>
</dbReference>
<evidence type="ECO:0000256" key="9">
    <source>
        <dbReference type="PIRSR" id="PIRSR000350-4"/>
    </source>
</evidence>
<keyword evidence="8" id="KW-0547">Nucleotide-binding</keyword>
<feature type="domain" description="FAD/NAD(P)-binding" evidence="12">
    <location>
        <begin position="6"/>
        <end position="320"/>
    </location>
</feature>
<keyword evidence="8" id="KW-0520">NAD</keyword>
<comment type="cofactor">
    <cofactor evidence="8">
        <name>FAD</name>
        <dbReference type="ChEBI" id="CHEBI:57692"/>
    </cofactor>
    <text evidence="8">Binds 1 FAD per subunit.</text>
</comment>
<evidence type="ECO:0000313" key="13">
    <source>
        <dbReference type="EMBL" id="GER86045.1"/>
    </source>
</evidence>
<dbReference type="InterPro" id="IPR016156">
    <property type="entry name" value="FAD/NAD-linked_Rdtase_dimer_sf"/>
</dbReference>
<evidence type="ECO:0000256" key="7">
    <source>
        <dbReference type="ARBA" id="ARBA00023284"/>
    </source>
</evidence>
<dbReference type="PROSITE" id="PS00076">
    <property type="entry name" value="PYRIDINE_REDOX_1"/>
    <property type="match status" value="1"/>
</dbReference>
<sequence>MGYTQYDLTIIGGGSAGLTAAQVAHSLGARVLLIDKERLGGDCLFSGCVPSKSLLHVARIVHQAQTSVRSGLLAGDSASVDMEKVSQYIQEVIGRIAINEQAYTTGVDVAFGKVTFASRTTLNLDGRKITTRHTLIATGSRPAIPPLPGLEKITYLTNESVFDLQQLPASLVIIGGGPVGIELGQAFNRLGTQVTILQRATCILPREETEVSEALTRLLRTEGITIHTGIRIKEIKQAGPKKIIILQQGEQEREIAADDILIATGRKPVVTDLNLEAAGVAYTEQGIQVNDYLQTTTPNILALGDVLGGYYFTHVAAYQAGIAVRNALLPFGKKKVDYRVVPWCTFTDPEAGRLGLTETEARTRYKHVQALHFPWQEIDRAQTENERDGFIKLILAGKKQEIVGAHLIGAHAGELLGEIALVMKLRLPISAIYQVIHPYPTYSSGLQQAAFNAYLQSKNASTNRKLIRTILRLQKYYP</sequence>
<evidence type="ECO:0000259" key="11">
    <source>
        <dbReference type="Pfam" id="PF02852"/>
    </source>
</evidence>
<evidence type="ECO:0000256" key="3">
    <source>
        <dbReference type="ARBA" id="ARBA00022827"/>
    </source>
</evidence>
<feature type="binding site" evidence="8">
    <location>
        <position position="52"/>
    </location>
    <ligand>
        <name>FAD</name>
        <dbReference type="ChEBI" id="CHEBI:57692"/>
    </ligand>
</feature>
<dbReference type="InterPro" id="IPR036188">
    <property type="entry name" value="FAD/NAD-bd_sf"/>
</dbReference>
<keyword evidence="5 10" id="KW-0560">Oxidoreductase</keyword>
<evidence type="ECO:0000313" key="14">
    <source>
        <dbReference type="Proteomes" id="UP000326912"/>
    </source>
</evidence>
<keyword evidence="14" id="KW-1185">Reference proteome</keyword>
<dbReference type="SUPFAM" id="SSF51905">
    <property type="entry name" value="FAD/NAD(P)-binding domain"/>
    <property type="match status" value="1"/>
</dbReference>
<dbReference type="Gene3D" id="3.30.390.30">
    <property type="match status" value="1"/>
</dbReference>
<keyword evidence="2 10" id="KW-0285">Flavoprotein</keyword>